<feature type="domain" description="DUF7730" evidence="1">
    <location>
        <begin position="7"/>
        <end position="91"/>
    </location>
</feature>
<evidence type="ECO:0000313" key="2">
    <source>
        <dbReference type="EMBL" id="CAF9909576.1"/>
    </source>
</evidence>
<dbReference type="InterPro" id="IPR056632">
    <property type="entry name" value="DUF7730"/>
</dbReference>
<dbReference type="OrthoDB" id="5272396at2759"/>
<comment type="caution">
    <text evidence="2">The sequence shown here is derived from an EMBL/GenBank/DDBJ whole genome shotgun (WGS) entry which is preliminary data.</text>
</comment>
<dbReference type="Pfam" id="PF24864">
    <property type="entry name" value="DUF7730"/>
    <property type="match status" value="1"/>
</dbReference>
<dbReference type="EMBL" id="CAJPDS010000008">
    <property type="protein sequence ID" value="CAF9909576.1"/>
    <property type="molecule type" value="Genomic_DNA"/>
</dbReference>
<name>A0A8H3EVD9_9LECA</name>
<keyword evidence="3" id="KW-1185">Reference proteome</keyword>
<dbReference type="PANTHER" id="PTHR42085:SF2">
    <property type="entry name" value="F-BOX DOMAIN-CONTAINING PROTEIN"/>
    <property type="match status" value="1"/>
</dbReference>
<dbReference type="InterPro" id="IPR038883">
    <property type="entry name" value="AN11006-like"/>
</dbReference>
<sequence>MAGIMGLPLEIRNMIYEYCLTVNHTLVQCRRAAGSSRKCYCPVASPTSGSRKDLRTWEDADPTVTLLAVSKTVGFEAAGVLYGKNTWQISSDVRNPISRLLNDRSKAGSIWSSRVPLFRHVTLHLTTTDDRIEAAEAMFRIGSHRSMANVANSALYQLSQLVTERSMVRTCRIRFDIMKQMINLSSFNIHYDQFQIREAFEIDPKMKHRVLLLFCRFWRNPEAALATSEHYRDRS</sequence>
<evidence type="ECO:0000313" key="3">
    <source>
        <dbReference type="Proteomes" id="UP000664521"/>
    </source>
</evidence>
<dbReference type="Proteomes" id="UP000664521">
    <property type="component" value="Unassembled WGS sequence"/>
</dbReference>
<accession>A0A8H3EVD9</accession>
<reference evidence="2" key="1">
    <citation type="submission" date="2021-03" db="EMBL/GenBank/DDBJ databases">
        <authorList>
            <person name="Tagirdzhanova G."/>
        </authorList>
    </citation>
    <scope>NUCLEOTIDE SEQUENCE</scope>
</reference>
<dbReference type="PANTHER" id="PTHR42085">
    <property type="entry name" value="F-BOX DOMAIN-CONTAINING PROTEIN"/>
    <property type="match status" value="1"/>
</dbReference>
<gene>
    <name evidence="2" type="ORF">HETSPECPRED_009464</name>
</gene>
<evidence type="ECO:0000259" key="1">
    <source>
        <dbReference type="Pfam" id="PF24864"/>
    </source>
</evidence>
<organism evidence="2 3">
    <name type="scientific">Heterodermia speciosa</name>
    <dbReference type="NCBI Taxonomy" id="116794"/>
    <lineage>
        <taxon>Eukaryota</taxon>
        <taxon>Fungi</taxon>
        <taxon>Dikarya</taxon>
        <taxon>Ascomycota</taxon>
        <taxon>Pezizomycotina</taxon>
        <taxon>Lecanoromycetes</taxon>
        <taxon>OSLEUM clade</taxon>
        <taxon>Lecanoromycetidae</taxon>
        <taxon>Caliciales</taxon>
        <taxon>Physciaceae</taxon>
        <taxon>Heterodermia</taxon>
    </lineage>
</organism>
<proteinExistence type="predicted"/>
<protein>
    <recommendedName>
        <fullName evidence="1">DUF7730 domain-containing protein</fullName>
    </recommendedName>
</protein>
<dbReference type="AlphaFoldDB" id="A0A8H3EVD9"/>